<protein>
    <submittedName>
        <fullName evidence="7">Polysaccharide biosynthesis C-terminal domain-containing protein</fullName>
    </submittedName>
</protein>
<dbReference type="Proteomes" id="UP000824192">
    <property type="component" value="Unassembled WGS sequence"/>
</dbReference>
<sequence length="518" mass="54484">MKERQASFLGGTLLLTGTGLLGQVLGFLYRIFLSRLVGAEVMGLYQLVLPVQSVLLSVTAIGLTAAVSNLSSEYRALGQEGIMGAVLRRCLAVFIGLFGVAAVVVGLGSDAISVYLLGDARTRLALLVLLPCLLLTGVENLHKHYFYGGGTVGLPAAVEVLEQFIRTGAVLGLLVLFLPQNEERTVGLIALGMTICEVFSACTLVLSYRRRTAAVPRVSAPPGLGRRIASIALPVGATAVLGNLMGAATAVLVPQRLVAGGVDVSDAMASFGILCGMTLPMLAMPTAFIGAMALVLVPRLARETALGRQKQVHGLIHRALLSTSVLILPAMSLLVVVGPTLGRLLYREERAGDFLLPLSIAMAFSCYQAVLSGVLNGVGQQRFSARNALISGGVQTLGTFWLMSLPGWGLKGYVASCLLSAAVGAGLNWVRVQRSLKMKPRLFQWCAAPGLAALLTGLCARLLFRVLLDAGFSPPLSVLFTLLFGVVLYLAALFAQGVGRSSFSDDYVGLSNILDSEL</sequence>
<feature type="transmembrane region" description="Helical" evidence="6">
    <location>
        <begin position="319"/>
        <end position="342"/>
    </location>
</feature>
<dbReference type="EMBL" id="DXGA01000151">
    <property type="protein sequence ID" value="HIW94284.1"/>
    <property type="molecule type" value="Genomic_DNA"/>
</dbReference>
<keyword evidence="4 6" id="KW-1133">Transmembrane helix</keyword>
<evidence type="ECO:0000313" key="7">
    <source>
        <dbReference type="EMBL" id="HIW94284.1"/>
    </source>
</evidence>
<gene>
    <name evidence="7" type="ORF">H9868_07070</name>
</gene>
<dbReference type="AlphaFoldDB" id="A0A9D1RV85"/>
<feature type="transmembrane region" description="Helical" evidence="6">
    <location>
        <begin position="442"/>
        <end position="464"/>
    </location>
</feature>
<feature type="transmembrane region" description="Helical" evidence="6">
    <location>
        <begin position="12"/>
        <end position="32"/>
    </location>
</feature>
<keyword evidence="5 6" id="KW-0472">Membrane</keyword>
<organism evidence="7 8">
    <name type="scientific">Candidatus Flavonifractor merdipullorum</name>
    <dbReference type="NCBI Taxonomy" id="2838590"/>
    <lineage>
        <taxon>Bacteria</taxon>
        <taxon>Bacillati</taxon>
        <taxon>Bacillota</taxon>
        <taxon>Clostridia</taxon>
        <taxon>Eubacteriales</taxon>
        <taxon>Oscillospiraceae</taxon>
        <taxon>Flavonifractor</taxon>
    </lineage>
</organism>
<proteinExistence type="predicted"/>
<comment type="subcellular location">
    <subcellularLocation>
        <location evidence="1">Cell membrane</location>
        <topology evidence="1">Multi-pass membrane protein</topology>
    </subcellularLocation>
</comment>
<feature type="transmembrane region" description="Helical" evidence="6">
    <location>
        <begin position="91"/>
        <end position="118"/>
    </location>
</feature>
<evidence type="ECO:0000313" key="8">
    <source>
        <dbReference type="Proteomes" id="UP000824192"/>
    </source>
</evidence>
<evidence type="ECO:0000256" key="1">
    <source>
        <dbReference type="ARBA" id="ARBA00004651"/>
    </source>
</evidence>
<evidence type="ECO:0000256" key="5">
    <source>
        <dbReference type="ARBA" id="ARBA00023136"/>
    </source>
</evidence>
<keyword evidence="3 6" id="KW-0812">Transmembrane</keyword>
<keyword evidence="2" id="KW-1003">Cell membrane</keyword>
<dbReference type="GO" id="GO:0005886">
    <property type="term" value="C:plasma membrane"/>
    <property type="evidence" value="ECO:0007669"/>
    <property type="project" value="UniProtKB-SubCell"/>
</dbReference>
<feature type="transmembrane region" description="Helical" evidence="6">
    <location>
        <begin position="476"/>
        <end position="495"/>
    </location>
</feature>
<evidence type="ECO:0000256" key="2">
    <source>
        <dbReference type="ARBA" id="ARBA00022475"/>
    </source>
</evidence>
<evidence type="ECO:0000256" key="3">
    <source>
        <dbReference type="ARBA" id="ARBA00022692"/>
    </source>
</evidence>
<comment type="caution">
    <text evidence="7">The sequence shown here is derived from an EMBL/GenBank/DDBJ whole genome shotgun (WGS) entry which is preliminary data.</text>
</comment>
<dbReference type="InterPro" id="IPR024923">
    <property type="entry name" value="PG_synth_SpoVB"/>
</dbReference>
<dbReference type="PANTHER" id="PTHR30250:SF21">
    <property type="entry name" value="LIPID II FLIPPASE MURJ"/>
    <property type="match status" value="1"/>
</dbReference>
<dbReference type="InterPro" id="IPR050833">
    <property type="entry name" value="Poly_Biosynth_Transport"/>
</dbReference>
<reference evidence="7" key="2">
    <citation type="submission" date="2021-04" db="EMBL/GenBank/DDBJ databases">
        <authorList>
            <person name="Gilroy R."/>
        </authorList>
    </citation>
    <scope>NUCLEOTIDE SEQUENCE</scope>
    <source>
        <strain evidence="7">ChiGjej6B6-1540</strain>
    </source>
</reference>
<feature type="transmembrane region" description="Helical" evidence="6">
    <location>
        <begin position="387"/>
        <end position="404"/>
    </location>
</feature>
<evidence type="ECO:0000256" key="6">
    <source>
        <dbReference type="SAM" id="Phobius"/>
    </source>
</evidence>
<accession>A0A9D1RV85</accession>
<feature type="transmembrane region" description="Helical" evidence="6">
    <location>
        <begin position="271"/>
        <end position="298"/>
    </location>
</feature>
<dbReference type="InterPro" id="IPR002797">
    <property type="entry name" value="Polysacc_synth"/>
</dbReference>
<feature type="transmembrane region" description="Helical" evidence="6">
    <location>
        <begin position="228"/>
        <end position="251"/>
    </location>
</feature>
<feature type="transmembrane region" description="Helical" evidence="6">
    <location>
        <begin position="186"/>
        <end position="208"/>
    </location>
</feature>
<feature type="transmembrane region" description="Helical" evidence="6">
    <location>
        <begin position="410"/>
        <end position="430"/>
    </location>
</feature>
<reference evidence="7" key="1">
    <citation type="journal article" date="2021" name="PeerJ">
        <title>Extensive microbial diversity within the chicken gut microbiome revealed by metagenomics and culture.</title>
        <authorList>
            <person name="Gilroy R."/>
            <person name="Ravi A."/>
            <person name="Getino M."/>
            <person name="Pursley I."/>
            <person name="Horton D.L."/>
            <person name="Alikhan N.F."/>
            <person name="Baker D."/>
            <person name="Gharbi K."/>
            <person name="Hall N."/>
            <person name="Watson M."/>
            <person name="Adriaenssens E.M."/>
            <person name="Foster-Nyarko E."/>
            <person name="Jarju S."/>
            <person name="Secka A."/>
            <person name="Antonio M."/>
            <person name="Oren A."/>
            <person name="Chaudhuri R.R."/>
            <person name="La Ragione R."/>
            <person name="Hildebrand F."/>
            <person name="Pallen M.J."/>
        </authorList>
    </citation>
    <scope>NUCLEOTIDE SEQUENCE</scope>
    <source>
        <strain evidence="7">ChiGjej6B6-1540</strain>
    </source>
</reference>
<feature type="transmembrane region" description="Helical" evidence="6">
    <location>
        <begin position="44"/>
        <end position="70"/>
    </location>
</feature>
<evidence type="ECO:0000256" key="4">
    <source>
        <dbReference type="ARBA" id="ARBA00022989"/>
    </source>
</evidence>
<name>A0A9D1RV85_9FIRM</name>
<dbReference type="PIRSF" id="PIRSF038958">
    <property type="entry name" value="PG_synth_SpoVB"/>
    <property type="match status" value="1"/>
</dbReference>
<feature type="transmembrane region" description="Helical" evidence="6">
    <location>
        <begin position="354"/>
        <end position="375"/>
    </location>
</feature>
<dbReference type="Pfam" id="PF01943">
    <property type="entry name" value="Polysacc_synt"/>
    <property type="match status" value="1"/>
</dbReference>
<dbReference type="PANTHER" id="PTHR30250">
    <property type="entry name" value="PST FAMILY PREDICTED COLANIC ACID TRANSPORTER"/>
    <property type="match status" value="1"/>
</dbReference>